<dbReference type="eggNOG" id="KOG2317">
    <property type="taxonomic scope" value="Eukaryota"/>
</dbReference>
<feature type="region of interest" description="Disordered" evidence="2">
    <location>
        <begin position="61"/>
        <end position="80"/>
    </location>
</feature>
<evidence type="ECO:0000313" key="4">
    <source>
        <dbReference type="Proteomes" id="UP000008743"/>
    </source>
</evidence>
<dbReference type="STRING" id="595528.A0A0D2VLG9"/>
<proteinExistence type="inferred from homology"/>
<dbReference type="GO" id="GO:0019239">
    <property type="term" value="F:deaminase activity"/>
    <property type="evidence" value="ECO:0007669"/>
    <property type="project" value="TreeGrafter"/>
</dbReference>
<dbReference type="InterPro" id="IPR006056">
    <property type="entry name" value="RidA"/>
</dbReference>
<name>A0A0D2VLG9_CAPO3</name>
<dbReference type="PROSITE" id="PS01094">
    <property type="entry name" value="UPF0076"/>
    <property type="match status" value="1"/>
</dbReference>
<dbReference type="PANTHER" id="PTHR11803">
    <property type="entry name" value="2-IMINOBUTANOATE/2-IMINOPROPANOATE DEAMINASE RIDA"/>
    <property type="match status" value="1"/>
</dbReference>
<comment type="similarity">
    <text evidence="1">Belongs to the RutC family.</text>
</comment>
<evidence type="ECO:0000313" key="3">
    <source>
        <dbReference type="EMBL" id="KJE90962.1"/>
    </source>
</evidence>
<dbReference type="Proteomes" id="UP000008743">
    <property type="component" value="Unassembled WGS sequence"/>
</dbReference>
<dbReference type="GO" id="GO:0005739">
    <property type="term" value="C:mitochondrion"/>
    <property type="evidence" value="ECO:0007669"/>
    <property type="project" value="TreeGrafter"/>
</dbReference>
<dbReference type="InParanoid" id="A0A0D2VLG9"/>
<sequence>MFRIVAASTRSLLSSFSSSSTAAAAAATAVAAVAPQARRPCVWTQTPCAVVVPPHHRALSTSTTHSALQSSSSTQSSSNSSIRMSAPVYINTENAPAAIGPYSQAVVANGLVFVSGQLHSDPKTGQLVTEGSVGDKTRLVLQNLKAILEASNSSLANVVKCNVYLKDMNDFAAMNEVYAEMFGTTRPARAAVQVACLPRNATVEIEATAVVNK</sequence>
<dbReference type="InterPro" id="IPR035959">
    <property type="entry name" value="RutC-like_sf"/>
</dbReference>
<dbReference type="NCBIfam" id="TIGR00004">
    <property type="entry name" value="Rid family detoxifying hydrolase"/>
    <property type="match status" value="1"/>
</dbReference>
<dbReference type="FunFam" id="3.30.1330.40:FF:000001">
    <property type="entry name" value="L-PSP family endoribonuclease"/>
    <property type="match status" value="1"/>
</dbReference>
<dbReference type="GO" id="GO:0005829">
    <property type="term" value="C:cytosol"/>
    <property type="evidence" value="ECO:0007669"/>
    <property type="project" value="TreeGrafter"/>
</dbReference>
<dbReference type="Gene3D" id="3.30.1330.40">
    <property type="entry name" value="RutC-like"/>
    <property type="match status" value="1"/>
</dbReference>
<organism evidence="3 4">
    <name type="scientific">Capsaspora owczarzaki (strain ATCC 30864)</name>
    <dbReference type="NCBI Taxonomy" id="595528"/>
    <lineage>
        <taxon>Eukaryota</taxon>
        <taxon>Filasterea</taxon>
        <taxon>Capsaspora</taxon>
    </lineage>
</organism>
<dbReference type="PhylomeDB" id="A0A0D2VLG9"/>
<evidence type="ECO:0000256" key="1">
    <source>
        <dbReference type="ARBA" id="ARBA00010552"/>
    </source>
</evidence>
<dbReference type="RefSeq" id="XP_004348931.2">
    <property type="nucleotide sequence ID" value="XM_004348881.2"/>
</dbReference>
<reference evidence="4" key="1">
    <citation type="submission" date="2011-02" db="EMBL/GenBank/DDBJ databases">
        <title>The Genome Sequence of Capsaspora owczarzaki ATCC 30864.</title>
        <authorList>
            <person name="Russ C."/>
            <person name="Cuomo C."/>
            <person name="Burger G."/>
            <person name="Gray M.W."/>
            <person name="Holland P.W.H."/>
            <person name="King N."/>
            <person name="Lang F.B.F."/>
            <person name="Roger A.J."/>
            <person name="Ruiz-Trillo I."/>
            <person name="Young S.K."/>
            <person name="Zeng Q."/>
            <person name="Gargeya S."/>
            <person name="Alvarado L."/>
            <person name="Berlin A."/>
            <person name="Chapman S.B."/>
            <person name="Chen Z."/>
            <person name="Freedman E."/>
            <person name="Gellesch M."/>
            <person name="Goldberg J."/>
            <person name="Griggs A."/>
            <person name="Gujja S."/>
            <person name="Heilman E."/>
            <person name="Heiman D."/>
            <person name="Howarth C."/>
            <person name="Mehta T."/>
            <person name="Neiman D."/>
            <person name="Pearson M."/>
            <person name="Roberts A."/>
            <person name="Saif S."/>
            <person name="Shea T."/>
            <person name="Shenoy N."/>
            <person name="Sisk P."/>
            <person name="Stolte C."/>
            <person name="Sykes S."/>
            <person name="White J."/>
            <person name="Yandava C."/>
            <person name="Haas B."/>
            <person name="Nusbaum C."/>
            <person name="Birren B."/>
        </authorList>
    </citation>
    <scope>NUCLEOTIDE SEQUENCE</scope>
    <source>
        <strain evidence="4">ATCC 30864</strain>
    </source>
</reference>
<gene>
    <name evidence="3" type="ORF">CAOG_002181</name>
</gene>
<dbReference type="EMBL" id="KE346362">
    <property type="protein sequence ID" value="KJE90962.1"/>
    <property type="molecule type" value="Genomic_DNA"/>
</dbReference>
<dbReference type="CDD" id="cd00448">
    <property type="entry name" value="YjgF_YER057c_UK114_family"/>
    <property type="match status" value="1"/>
</dbReference>
<dbReference type="FunCoup" id="A0A0D2VLG9">
    <property type="interactions" value="192"/>
</dbReference>
<dbReference type="SUPFAM" id="SSF55298">
    <property type="entry name" value="YjgF-like"/>
    <property type="match status" value="1"/>
</dbReference>
<dbReference type="OrthoDB" id="309640at2759"/>
<dbReference type="AlphaFoldDB" id="A0A0D2VLG9"/>
<dbReference type="InterPro" id="IPR019897">
    <property type="entry name" value="RidA_CS"/>
</dbReference>
<protein>
    <submittedName>
        <fullName evidence="3">Endoribonuclease L-PSP</fullName>
    </submittedName>
</protein>
<dbReference type="PANTHER" id="PTHR11803:SF58">
    <property type="entry name" value="PROTEIN HMF1-RELATED"/>
    <property type="match status" value="1"/>
</dbReference>
<keyword evidence="4" id="KW-1185">Reference proteome</keyword>
<evidence type="ECO:0000256" key="2">
    <source>
        <dbReference type="SAM" id="MobiDB-lite"/>
    </source>
</evidence>
<dbReference type="InterPro" id="IPR006175">
    <property type="entry name" value="YjgF/YER057c/UK114"/>
</dbReference>
<accession>A0A0D2VLG9</accession>
<dbReference type="Pfam" id="PF01042">
    <property type="entry name" value="Ribonuc_L-PSP"/>
    <property type="match status" value="1"/>
</dbReference>